<dbReference type="InterPro" id="IPR012341">
    <property type="entry name" value="6hp_glycosidase-like_sf"/>
</dbReference>
<feature type="compositionally biased region" description="Polar residues" evidence="3">
    <location>
        <begin position="72"/>
        <end position="82"/>
    </location>
</feature>
<dbReference type="InterPro" id="IPR010819">
    <property type="entry name" value="AGE/CE"/>
</dbReference>
<comment type="caution">
    <text evidence="4">The sequence shown here is derived from an EMBL/GenBank/DDBJ whole genome shotgun (WGS) entry which is preliminary data.</text>
</comment>
<dbReference type="RefSeq" id="WP_376947516.1">
    <property type="nucleotide sequence ID" value="NZ_CP171449.1"/>
</dbReference>
<proteinExistence type="inferred from homology"/>
<evidence type="ECO:0000256" key="2">
    <source>
        <dbReference type="ARBA" id="ARBA00023235"/>
    </source>
</evidence>
<sequence>MGDDEECNSDKDAYGHAFALLAGAAAVAVGHPKGQNPISNTTEIIFNRFWDVDVGASQDSFSVDWKRSVNSTTTATEFQPTASRHRNRIARRH</sequence>
<feature type="region of interest" description="Disordered" evidence="3">
    <location>
        <begin position="72"/>
        <end position="93"/>
    </location>
</feature>
<evidence type="ECO:0000313" key="5">
    <source>
        <dbReference type="Proteomes" id="UP001589891"/>
    </source>
</evidence>
<dbReference type="Pfam" id="PF07221">
    <property type="entry name" value="GlcNAc_2-epim"/>
    <property type="match status" value="1"/>
</dbReference>
<accession>A0ABV6SRI1</accession>
<dbReference type="SUPFAM" id="SSF48208">
    <property type="entry name" value="Six-hairpin glycosidases"/>
    <property type="match status" value="1"/>
</dbReference>
<keyword evidence="5" id="KW-1185">Reference proteome</keyword>
<keyword evidence="2" id="KW-0413">Isomerase</keyword>
<evidence type="ECO:0000256" key="3">
    <source>
        <dbReference type="SAM" id="MobiDB-lite"/>
    </source>
</evidence>
<protein>
    <submittedName>
        <fullName evidence="4">AGE family epimerase/isomerase</fullName>
    </submittedName>
</protein>
<dbReference type="EMBL" id="JBHLSS010000099">
    <property type="protein sequence ID" value="MFC0710940.1"/>
    <property type="molecule type" value="Genomic_DNA"/>
</dbReference>
<gene>
    <name evidence="4" type="ORF">ACFFGX_15745</name>
</gene>
<dbReference type="InterPro" id="IPR008928">
    <property type="entry name" value="6-hairpin_glycosidase_sf"/>
</dbReference>
<reference evidence="4 5" key="1">
    <citation type="submission" date="2024-09" db="EMBL/GenBank/DDBJ databases">
        <authorList>
            <person name="Sun Q."/>
            <person name="Mori K."/>
        </authorList>
    </citation>
    <scope>NUCLEOTIDE SEQUENCE [LARGE SCALE GENOMIC DNA]</scope>
    <source>
        <strain evidence="4 5">NCAIM B.01794</strain>
    </source>
</reference>
<comment type="similarity">
    <text evidence="1">Belongs to the N-acylglucosamine 2-epimerase family.</text>
</comment>
<evidence type="ECO:0000313" key="4">
    <source>
        <dbReference type="EMBL" id="MFC0710940.1"/>
    </source>
</evidence>
<name>A0ABV6SRI1_AZOPA</name>
<evidence type="ECO:0000256" key="1">
    <source>
        <dbReference type="ARBA" id="ARBA00008558"/>
    </source>
</evidence>
<dbReference type="Proteomes" id="UP001589891">
    <property type="component" value="Unassembled WGS sequence"/>
</dbReference>
<feature type="compositionally biased region" description="Basic residues" evidence="3">
    <location>
        <begin position="83"/>
        <end position="93"/>
    </location>
</feature>
<organism evidence="4 5">
    <name type="scientific">Azorhizophilus paspali</name>
    <name type="common">Azotobacter paspali</name>
    <dbReference type="NCBI Taxonomy" id="69963"/>
    <lineage>
        <taxon>Bacteria</taxon>
        <taxon>Pseudomonadati</taxon>
        <taxon>Pseudomonadota</taxon>
        <taxon>Gammaproteobacteria</taxon>
        <taxon>Pseudomonadales</taxon>
        <taxon>Pseudomonadaceae</taxon>
        <taxon>Azorhizophilus</taxon>
    </lineage>
</organism>
<dbReference type="Gene3D" id="1.50.10.10">
    <property type="match status" value="1"/>
</dbReference>